<protein>
    <submittedName>
        <fullName evidence="1">Uncharacterized protein</fullName>
    </submittedName>
</protein>
<dbReference type="STRING" id="1117647.M5M_04800"/>
<dbReference type="KEGG" id="saga:M5M_04800"/>
<dbReference type="HOGENOM" id="CLU_2737847_0_0_6"/>
<dbReference type="EMBL" id="CP003746">
    <property type="protein sequence ID" value="AFU98167.1"/>
    <property type="molecule type" value="Genomic_DNA"/>
</dbReference>
<sequence length="71" mass="7806">MCSIIDQWFFGDGKGIGKWGELLDGVGYWGALPAVTLLVSATGTKYEKPQSFGLGFSDRARRPWPEVIRTA</sequence>
<dbReference type="Proteomes" id="UP000000466">
    <property type="component" value="Chromosome"/>
</dbReference>
<name>K4KW92_SIMAS</name>
<evidence type="ECO:0000313" key="1">
    <source>
        <dbReference type="EMBL" id="AFU98167.1"/>
    </source>
</evidence>
<gene>
    <name evidence="1" type="ordered locus">M5M_04800</name>
</gene>
<reference evidence="1 2" key="1">
    <citation type="journal article" date="2013" name="Genome Announc.">
        <title>Complete genome sequence of Simiduia agarivorans SA1(T), a marine bacterium able to degrade a variety of polysaccharides.</title>
        <authorList>
            <person name="Lin S.Y."/>
            <person name="Shieh W.Y."/>
            <person name="Chen J.S."/>
            <person name="Tang S.L."/>
        </authorList>
    </citation>
    <scope>NUCLEOTIDE SEQUENCE [LARGE SCALE GENOMIC DNA]</scope>
    <source>
        <strain evidence="2">DSM 21679 / JCM 13881 / BCRC 17597 / SA1</strain>
    </source>
</reference>
<organism evidence="1 2">
    <name type="scientific">Simiduia agarivorans (strain DSM 21679 / JCM 13881 / BCRC 17597 / SA1)</name>
    <dbReference type="NCBI Taxonomy" id="1117647"/>
    <lineage>
        <taxon>Bacteria</taxon>
        <taxon>Pseudomonadati</taxon>
        <taxon>Pseudomonadota</taxon>
        <taxon>Gammaproteobacteria</taxon>
        <taxon>Cellvibrionales</taxon>
        <taxon>Cellvibrionaceae</taxon>
        <taxon>Simiduia</taxon>
    </lineage>
</organism>
<dbReference type="AlphaFoldDB" id="K4KW92"/>
<evidence type="ECO:0000313" key="2">
    <source>
        <dbReference type="Proteomes" id="UP000000466"/>
    </source>
</evidence>
<keyword evidence="2" id="KW-1185">Reference proteome</keyword>
<proteinExistence type="predicted"/>
<accession>K4KW92</accession>